<keyword evidence="2" id="KW-0805">Transcription regulation</keyword>
<reference evidence="9" key="1">
    <citation type="submission" date="2015-09" db="EMBL/GenBank/DDBJ databases">
        <authorList>
            <person name="Fill T.P."/>
            <person name="Baretta J.F."/>
            <person name="de Almeida L.G."/>
            <person name="Rocha M."/>
            <person name="de Souza D.H."/>
            <person name="Malavazi I."/>
            <person name="Cerdeira L.T."/>
            <person name="Hong H."/>
            <person name="Samborskyy M."/>
            <person name="de Vasconcelos A.T."/>
            <person name="Leadlay P."/>
            <person name="Rodrigues-Filho E."/>
        </authorList>
    </citation>
    <scope>NUCLEOTIDE SEQUENCE [LARGE SCALE GENOMIC DNA]</scope>
    <source>
        <strain evidence="9">LaBioMMi 136</strain>
    </source>
</reference>
<dbReference type="PROSITE" id="PS00463">
    <property type="entry name" value="ZN2_CY6_FUNGAL_1"/>
    <property type="match status" value="1"/>
</dbReference>
<dbReference type="AlphaFoldDB" id="A0A1S9RBY9"/>
<dbReference type="GO" id="GO:0000981">
    <property type="term" value="F:DNA-binding transcription factor activity, RNA polymerase II-specific"/>
    <property type="evidence" value="ECO:0007669"/>
    <property type="project" value="InterPro"/>
</dbReference>
<dbReference type="Pfam" id="PF00172">
    <property type="entry name" value="Zn_clus"/>
    <property type="match status" value="1"/>
</dbReference>
<evidence type="ECO:0000256" key="1">
    <source>
        <dbReference type="ARBA" id="ARBA00004123"/>
    </source>
</evidence>
<feature type="coiled-coil region" evidence="6">
    <location>
        <begin position="71"/>
        <end position="98"/>
    </location>
</feature>
<dbReference type="InterPro" id="IPR001138">
    <property type="entry name" value="Zn2Cys6_DnaBD"/>
</dbReference>
<dbReference type="Proteomes" id="UP000190744">
    <property type="component" value="Unassembled WGS sequence"/>
</dbReference>
<proteinExistence type="predicted"/>
<keyword evidence="3" id="KW-0238">DNA-binding</keyword>
<keyword evidence="6" id="KW-0175">Coiled coil</keyword>
<evidence type="ECO:0000256" key="2">
    <source>
        <dbReference type="ARBA" id="ARBA00023015"/>
    </source>
</evidence>
<evidence type="ECO:0000313" key="9">
    <source>
        <dbReference type="Proteomes" id="UP000190744"/>
    </source>
</evidence>
<dbReference type="SUPFAM" id="SSF57701">
    <property type="entry name" value="Zn2/Cys6 DNA-binding domain"/>
    <property type="match status" value="1"/>
</dbReference>
<comment type="caution">
    <text evidence="8">The sequence shown here is derived from an EMBL/GenBank/DDBJ whole genome shotgun (WGS) entry which is preliminary data.</text>
</comment>
<dbReference type="PROSITE" id="PS50048">
    <property type="entry name" value="ZN2_CY6_FUNGAL_2"/>
    <property type="match status" value="1"/>
</dbReference>
<dbReference type="PANTHER" id="PTHR37534:SF44">
    <property type="entry name" value="ZN(II)2CYS6 TRANSCRIPTION FACTOR (EUROFUNG)"/>
    <property type="match status" value="1"/>
</dbReference>
<dbReference type="GO" id="GO:0008270">
    <property type="term" value="F:zinc ion binding"/>
    <property type="evidence" value="ECO:0007669"/>
    <property type="project" value="InterPro"/>
</dbReference>
<dbReference type="SMART" id="SM00066">
    <property type="entry name" value="GAL4"/>
    <property type="match status" value="1"/>
</dbReference>
<feature type="domain" description="Zn(2)-C6 fungal-type" evidence="7">
    <location>
        <begin position="17"/>
        <end position="45"/>
    </location>
</feature>
<keyword evidence="4" id="KW-0804">Transcription</keyword>
<dbReference type="GO" id="GO:0000976">
    <property type="term" value="F:transcription cis-regulatory region binding"/>
    <property type="evidence" value="ECO:0007669"/>
    <property type="project" value="TreeGrafter"/>
</dbReference>
<dbReference type="CDD" id="cd00067">
    <property type="entry name" value="GAL4"/>
    <property type="match status" value="1"/>
</dbReference>
<evidence type="ECO:0000313" key="8">
    <source>
        <dbReference type="EMBL" id="OOQ83044.1"/>
    </source>
</evidence>
<keyword evidence="5" id="KW-0539">Nucleus</keyword>
<accession>A0A1S9RBY9</accession>
<organism evidence="8 9">
    <name type="scientific">Penicillium brasilianum</name>
    <dbReference type="NCBI Taxonomy" id="104259"/>
    <lineage>
        <taxon>Eukaryota</taxon>
        <taxon>Fungi</taxon>
        <taxon>Dikarya</taxon>
        <taxon>Ascomycota</taxon>
        <taxon>Pezizomycotina</taxon>
        <taxon>Eurotiomycetes</taxon>
        <taxon>Eurotiomycetidae</taxon>
        <taxon>Eurotiales</taxon>
        <taxon>Aspergillaceae</taxon>
        <taxon>Penicillium</taxon>
    </lineage>
</organism>
<evidence type="ECO:0000256" key="6">
    <source>
        <dbReference type="SAM" id="Coils"/>
    </source>
</evidence>
<dbReference type="Gene3D" id="4.10.240.10">
    <property type="entry name" value="Zn(2)-C6 fungal-type DNA-binding domain"/>
    <property type="match status" value="1"/>
</dbReference>
<dbReference type="Pfam" id="PF11951">
    <property type="entry name" value="Fungal_trans_2"/>
    <property type="match status" value="1"/>
</dbReference>
<dbReference type="GO" id="GO:0005634">
    <property type="term" value="C:nucleus"/>
    <property type="evidence" value="ECO:0007669"/>
    <property type="project" value="UniProtKB-SubCell"/>
</dbReference>
<dbReference type="PANTHER" id="PTHR37534">
    <property type="entry name" value="TRANSCRIPTIONAL ACTIVATOR PROTEIN UGA3"/>
    <property type="match status" value="1"/>
</dbReference>
<sequence>MSEARQIPRARRKTRSGCLRCKQRKIKCDEALPHCNQCTRRAFDCPGYVRPLKWSSKYEAWNSTDASKKSLKDLNRSERDLTNNVDASENDLSQTSRKLGCIGSLSLLERGHFPESTYQNDTTESVSIEDDFNLDSDKFLGPLPFSRPSIDEFFFDTISHNQAQDTAGLWDDLLIPPPQIAEDQSTRLSRYYFSSICRINCCFDSSKNLFRVWVAELMHSCPPLYHCILSMSASHLVAKQQKDLLPIALEHRAKAVSKLSTEMLSVDVNSGLKSYPSFEVGRAKMVLSLTHDQSWHNPSVLGITHLHGARVLYKKWLIGANESFDTPAGQHKLSHVKSFLVGAMAYWEAIASFLVDQPVQSISYLMPTCDQTGTGKIQSNPWTGISTPVFVYLAQAGALGRQRSIIRKLAVSHSNTGILETLLEQLLVQARGVENALLSYQVPSIDRIEDTGDALTPASHLQKMAQVYKLTALLEIYRVFPELLQKPSSDEVDVFHSMSFRSRILAMAIGILTTISVIPETSGVNVLLCPPMITAGSALQSTGPNQPEFSQGSTQGSLCSDLISIFIQNDAHTRWREFVRERMNIIHNCVGLGSVTRALDVIEKTWFRADVQVFANEPDSVGEFVHWTDVMADERLETIFG</sequence>
<dbReference type="EMBL" id="LJBN01000205">
    <property type="protein sequence ID" value="OOQ83044.1"/>
    <property type="molecule type" value="Genomic_DNA"/>
</dbReference>
<evidence type="ECO:0000256" key="4">
    <source>
        <dbReference type="ARBA" id="ARBA00023163"/>
    </source>
</evidence>
<protein>
    <recommendedName>
        <fullName evidence="7">Zn(2)-C6 fungal-type domain-containing protein</fullName>
    </recommendedName>
</protein>
<evidence type="ECO:0000259" key="7">
    <source>
        <dbReference type="PROSITE" id="PS50048"/>
    </source>
</evidence>
<gene>
    <name evidence="8" type="ORF">PEBR_38405</name>
</gene>
<comment type="subcellular location">
    <subcellularLocation>
        <location evidence="1">Nucleus</location>
    </subcellularLocation>
</comment>
<dbReference type="InterPro" id="IPR021858">
    <property type="entry name" value="Fun_TF"/>
</dbReference>
<evidence type="ECO:0000256" key="3">
    <source>
        <dbReference type="ARBA" id="ARBA00023125"/>
    </source>
</evidence>
<name>A0A1S9RBY9_PENBI</name>
<dbReference type="InterPro" id="IPR036864">
    <property type="entry name" value="Zn2-C6_fun-type_DNA-bd_sf"/>
</dbReference>
<evidence type="ECO:0000256" key="5">
    <source>
        <dbReference type="ARBA" id="ARBA00023242"/>
    </source>
</evidence>
<dbReference type="GO" id="GO:0045944">
    <property type="term" value="P:positive regulation of transcription by RNA polymerase II"/>
    <property type="evidence" value="ECO:0007669"/>
    <property type="project" value="TreeGrafter"/>
</dbReference>